<organism evidence="2 3">
    <name type="scientific">Loktanella gaetbuli</name>
    <dbReference type="NCBI Taxonomy" id="2881335"/>
    <lineage>
        <taxon>Bacteria</taxon>
        <taxon>Pseudomonadati</taxon>
        <taxon>Pseudomonadota</taxon>
        <taxon>Alphaproteobacteria</taxon>
        <taxon>Rhodobacterales</taxon>
        <taxon>Roseobacteraceae</taxon>
        <taxon>Loktanella</taxon>
    </lineage>
</organism>
<accession>A0ABS8BS22</accession>
<dbReference type="InterPro" id="IPR009495">
    <property type="entry name" value="NrsF"/>
</dbReference>
<dbReference type="EMBL" id="JAJATZ010000002">
    <property type="protein sequence ID" value="MCB5198427.1"/>
    <property type="molecule type" value="Genomic_DNA"/>
</dbReference>
<dbReference type="Proteomes" id="UP001138961">
    <property type="component" value="Unassembled WGS sequence"/>
</dbReference>
<dbReference type="Pfam" id="PF06532">
    <property type="entry name" value="NrsF"/>
    <property type="match status" value="1"/>
</dbReference>
<feature type="transmembrane region" description="Helical" evidence="1">
    <location>
        <begin position="26"/>
        <end position="46"/>
    </location>
</feature>
<keyword evidence="1" id="KW-0812">Transmembrane</keyword>
<proteinExistence type="predicted"/>
<keyword evidence="3" id="KW-1185">Reference proteome</keyword>
<feature type="transmembrane region" description="Helical" evidence="1">
    <location>
        <begin position="125"/>
        <end position="146"/>
    </location>
</feature>
<feature type="transmembrane region" description="Helical" evidence="1">
    <location>
        <begin position="158"/>
        <end position="178"/>
    </location>
</feature>
<evidence type="ECO:0000313" key="2">
    <source>
        <dbReference type="EMBL" id="MCB5198427.1"/>
    </source>
</evidence>
<feature type="transmembrane region" description="Helical" evidence="1">
    <location>
        <begin position="90"/>
        <end position="110"/>
    </location>
</feature>
<dbReference type="RefSeq" id="WP_226747370.1">
    <property type="nucleotide sequence ID" value="NZ_JAJATZ010000002.1"/>
</dbReference>
<gene>
    <name evidence="2" type="ORF">LGQ03_04165</name>
</gene>
<feature type="transmembrane region" description="Helical" evidence="1">
    <location>
        <begin position="58"/>
        <end position="78"/>
    </location>
</feature>
<protein>
    <submittedName>
        <fullName evidence="2">DUF1109 domain-containing protein</fullName>
    </submittedName>
</protein>
<feature type="transmembrane region" description="Helical" evidence="1">
    <location>
        <begin position="190"/>
        <end position="210"/>
    </location>
</feature>
<name>A0ABS8BS22_9RHOB</name>
<evidence type="ECO:0000313" key="3">
    <source>
        <dbReference type="Proteomes" id="UP001138961"/>
    </source>
</evidence>
<evidence type="ECO:0000256" key="1">
    <source>
        <dbReference type="SAM" id="Phobius"/>
    </source>
</evidence>
<keyword evidence="1" id="KW-1133">Transmembrane helix</keyword>
<comment type="caution">
    <text evidence="2">The sequence shown here is derived from an EMBL/GenBank/DDBJ whole genome shotgun (WGS) entry which is preliminary data.</text>
</comment>
<reference evidence="2" key="1">
    <citation type="submission" date="2021-10" db="EMBL/GenBank/DDBJ databases">
        <title>Loktanella gaetbuli sp. nov., isolated from a tidal flat.</title>
        <authorList>
            <person name="Park S."/>
            <person name="Yoon J.-H."/>
        </authorList>
    </citation>
    <scope>NUCLEOTIDE SEQUENCE</scope>
    <source>
        <strain evidence="2">TSTF-M6</strain>
    </source>
</reference>
<keyword evidence="1" id="KW-0472">Membrane</keyword>
<sequence>MNTDDLIKSLGSELTPLPRGYLTRQIATGLLAGLAGTSALFFAFWGVRSDLIGIVSDLALFAKTVLPLMLASLALFWLHATARPAGRSCAARLIWGIPLALILLVAMTLVTTPGDAWPMALRGKSIVTCLISIPVLSVPILIGLLAALRRGAPEHPALCGAVAGLGAGATAATVYSVYCIENSPLFYASWYSLAVLAVAGCGGILGYFFLRW</sequence>